<gene>
    <name evidence="8 10" type="primary">proB</name>
    <name evidence="10" type="ORF">HA254_01355</name>
</gene>
<keyword evidence="6 8" id="KW-0418">Kinase</keyword>
<evidence type="ECO:0000313" key="10">
    <source>
        <dbReference type="EMBL" id="HIH09295.1"/>
    </source>
</evidence>
<organism evidence="10 11">
    <name type="scientific">Candidatus Iainarchaeum sp</name>
    <dbReference type="NCBI Taxonomy" id="3101447"/>
    <lineage>
        <taxon>Archaea</taxon>
        <taxon>Candidatus Iainarchaeota</taxon>
        <taxon>Candidatus Iainarchaeia</taxon>
        <taxon>Candidatus Iainarchaeales</taxon>
        <taxon>Candidatus Iainarchaeaceae</taxon>
        <taxon>Candidatus Iainarchaeum</taxon>
    </lineage>
</organism>
<evidence type="ECO:0000313" key="11">
    <source>
        <dbReference type="Proteomes" id="UP000565078"/>
    </source>
</evidence>
<protein>
    <recommendedName>
        <fullName evidence="8">Glutamate 5-kinase</fullName>
        <ecNumber evidence="8">2.7.2.11</ecNumber>
    </recommendedName>
    <alternativeName>
        <fullName evidence="8">Gamma-glutamyl kinase</fullName>
        <shortName evidence="8">GK</shortName>
    </alternativeName>
</protein>
<keyword evidence="5 8" id="KW-0547">Nucleotide-binding</keyword>
<dbReference type="Proteomes" id="UP000565078">
    <property type="component" value="Unassembled WGS sequence"/>
</dbReference>
<feature type="binding site" evidence="8">
    <location>
        <position position="162"/>
    </location>
    <ligand>
        <name>substrate</name>
    </ligand>
</feature>
<evidence type="ECO:0000256" key="1">
    <source>
        <dbReference type="ARBA" id="ARBA00022490"/>
    </source>
</evidence>
<keyword evidence="1 8" id="KW-0963">Cytoplasm</keyword>
<dbReference type="AlphaFoldDB" id="A0A7J4IYC8"/>
<dbReference type="InterPro" id="IPR041739">
    <property type="entry name" value="G5K_ProB"/>
</dbReference>
<dbReference type="PROSITE" id="PS00902">
    <property type="entry name" value="GLUTAMATE_5_KINASE"/>
    <property type="match status" value="1"/>
</dbReference>
<dbReference type="UniPathway" id="UPA00098">
    <property type="reaction ID" value="UER00359"/>
</dbReference>
<sequence length="269" mass="28136">MAEGTAKEMGAEGKYMRIIVKIGTNSLMADGGLNTPIIRSLAKELSSLRSCGRDVILVTSGAIGSAVEKLGTGFPKDTATQAAMAAIGQSLLMHEYELAFAKHGQTIAQILLTHHNFTNEVSLSNLCSTVEKLFEMSAIPIINENDAVSREALSFEKPFSDNDGLAALLCTNFKADLLIILTDVDGVFTQNPKDFGGAKKISGLKNLLATEVLTAGRSKYGIGGMSSKINAAKKALEGGASVAICKAREGAVLDAAAKNCSGSFFEGGI</sequence>
<evidence type="ECO:0000256" key="2">
    <source>
        <dbReference type="ARBA" id="ARBA00022605"/>
    </source>
</evidence>
<dbReference type="InterPro" id="IPR019797">
    <property type="entry name" value="Glutamate_5-kinase_CS"/>
</dbReference>
<dbReference type="InterPro" id="IPR011529">
    <property type="entry name" value="Glu_5kinase"/>
</dbReference>
<reference evidence="11" key="1">
    <citation type="journal article" date="2020" name="bioRxiv">
        <title>A rank-normalized archaeal taxonomy based on genome phylogeny resolves widespread incomplete and uneven classifications.</title>
        <authorList>
            <person name="Rinke C."/>
            <person name="Chuvochina M."/>
            <person name="Mussig A.J."/>
            <person name="Chaumeil P.-A."/>
            <person name="Waite D.W."/>
            <person name="Whitman W.B."/>
            <person name="Parks D.H."/>
            <person name="Hugenholtz P."/>
        </authorList>
    </citation>
    <scope>NUCLEOTIDE SEQUENCE [LARGE SCALE GENOMIC DNA]</scope>
</reference>
<dbReference type="PRINTS" id="PR00474">
    <property type="entry name" value="GLU5KINASE"/>
</dbReference>
<dbReference type="InterPro" id="IPR001048">
    <property type="entry name" value="Asp/Glu/Uridylate_kinase"/>
</dbReference>
<feature type="binding site" evidence="8">
    <location>
        <position position="21"/>
    </location>
    <ligand>
        <name>ATP</name>
        <dbReference type="ChEBI" id="CHEBI:30616"/>
    </ligand>
</feature>
<comment type="pathway">
    <text evidence="8">Amino-acid biosynthesis; L-proline biosynthesis; L-glutamate 5-semialdehyde from L-glutamate: step 1/2.</text>
</comment>
<dbReference type="InterPro" id="IPR005715">
    <property type="entry name" value="Glu_5kinase/COase_Synthase"/>
</dbReference>
<evidence type="ECO:0000256" key="8">
    <source>
        <dbReference type="HAMAP-Rule" id="MF_00456"/>
    </source>
</evidence>
<dbReference type="GO" id="GO:0005524">
    <property type="term" value="F:ATP binding"/>
    <property type="evidence" value="ECO:0007669"/>
    <property type="project" value="UniProtKB-KW"/>
</dbReference>
<dbReference type="PANTHER" id="PTHR43654:SF1">
    <property type="entry name" value="ISOPENTENYL PHOSPHATE KINASE"/>
    <property type="match status" value="1"/>
</dbReference>
<evidence type="ECO:0000256" key="3">
    <source>
        <dbReference type="ARBA" id="ARBA00022650"/>
    </source>
</evidence>
<comment type="catalytic activity">
    <reaction evidence="8">
        <text>L-glutamate + ATP = L-glutamyl 5-phosphate + ADP</text>
        <dbReference type="Rhea" id="RHEA:14877"/>
        <dbReference type="ChEBI" id="CHEBI:29985"/>
        <dbReference type="ChEBI" id="CHEBI:30616"/>
        <dbReference type="ChEBI" id="CHEBI:58274"/>
        <dbReference type="ChEBI" id="CHEBI:456216"/>
        <dbReference type="EC" id="2.7.2.11"/>
    </reaction>
</comment>
<dbReference type="GO" id="GO:0055129">
    <property type="term" value="P:L-proline biosynthetic process"/>
    <property type="evidence" value="ECO:0007669"/>
    <property type="project" value="UniProtKB-UniRule"/>
</dbReference>
<comment type="similarity">
    <text evidence="8">Belongs to the glutamate 5-kinase family.</text>
</comment>
<proteinExistence type="inferred from homology"/>
<dbReference type="PIRSF" id="PIRSF000729">
    <property type="entry name" value="GK"/>
    <property type="match status" value="1"/>
</dbReference>
<dbReference type="GO" id="GO:0004349">
    <property type="term" value="F:glutamate 5-kinase activity"/>
    <property type="evidence" value="ECO:0007669"/>
    <property type="project" value="UniProtKB-UniRule"/>
</dbReference>
<dbReference type="InterPro" id="IPR036393">
    <property type="entry name" value="AceGlu_kinase-like_sf"/>
</dbReference>
<comment type="caution">
    <text evidence="8">Lacks conserved residue(s) required for the propagation of feature annotation.</text>
</comment>
<keyword evidence="4 8" id="KW-0808">Transferase</keyword>
<evidence type="ECO:0000259" key="9">
    <source>
        <dbReference type="Pfam" id="PF00696"/>
    </source>
</evidence>
<dbReference type="EMBL" id="DUGC01000029">
    <property type="protein sequence ID" value="HIH09295.1"/>
    <property type="molecule type" value="Genomic_DNA"/>
</dbReference>
<comment type="function">
    <text evidence="8">Catalyzes the transfer of a phosphate group to glutamate to form L-glutamate 5-phosphate.</text>
</comment>
<comment type="subcellular location">
    <subcellularLocation>
        <location evidence="8">Cytoplasm</location>
    </subcellularLocation>
</comment>
<name>A0A7J4IYC8_9ARCH</name>
<evidence type="ECO:0000256" key="4">
    <source>
        <dbReference type="ARBA" id="ARBA00022679"/>
    </source>
</evidence>
<feature type="binding site" evidence="8">
    <location>
        <begin position="182"/>
        <end position="183"/>
    </location>
    <ligand>
        <name>ATP</name>
        <dbReference type="ChEBI" id="CHEBI:30616"/>
    </ligand>
</feature>
<dbReference type="SUPFAM" id="SSF53633">
    <property type="entry name" value="Carbamate kinase-like"/>
    <property type="match status" value="1"/>
</dbReference>
<evidence type="ECO:0000256" key="7">
    <source>
        <dbReference type="ARBA" id="ARBA00022840"/>
    </source>
</evidence>
<evidence type="ECO:0000256" key="6">
    <source>
        <dbReference type="ARBA" id="ARBA00022777"/>
    </source>
</evidence>
<dbReference type="EC" id="2.7.2.11" evidence="8"/>
<dbReference type="PANTHER" id="PTHR43654">
    <property type="entry name" value="GLUTAMATE 5-KINASE"/>
    <property type="match status" value="1"/>
</dbReference>
<comment type="caution">
    <text evidence="10">The sequence shown here is derived from an EMBL/GenBank/DDBJ whole genome shotgun (WGS) entry which is preliminary data.</text>
</comment>
<dbReference type="NCBIfam" id="TIGR01027">
    <property type="entry name" value="proB"/>
    <property type="match status" value="1"/>
</dbReference>
<dbReference type="CDD" id="cd04242">
    <property type="entry name" value="AAK_G5K_ProB"/>
    <property type="match status" value="1"/>
</dbReference>
<keyword evidence="3 8" id="KW-0641">Proline biosynthesis</keyword>
<accession>A0A7J4IYC8</accession>
<dbReference type="Gene3D" id="3.40.1160.10">
    <property type="entry name" value="Acetylglutamate kinase-like"/>
    <property type="match status" value="1"/>
</dbReference>
<feature type="binding site" evidence="8">
    <location>
        <position position="60"/>
    </location>
    <ligand>
        <name>substrate</name>
    </ligand>
</feature>
<keyword evidence="7 8" id="KW-0067">ATP-binding</keyword>
<dbReference type="Pfam" id="PF00696">
    <property type="entry name" value="AA_kinase"/>
    <property type="match status" value="1"/>
</dbReference>
<feature type="domain" description="Aspartate/glutamate/uridylate kinase" evidence="9">
    <location>
        <begin position="16"/>
        <end position="245"/>
    </location>
</feature>
<dbReference type="FunFam" id="3.40.1160.10:FF:000006">
    <property type="entry name" value="Glutamate 5-kinase"/>
    <property type="match status" value="1"/>
</dbReference>
<keyword evidence="2 8" id="KW-0028">Amino-acid biosynthesis</keyword>
<evidence type="ECO:0000256" key="5">
    <source>
        <dbReference type="ARBA" id="ARBA00022741"/>
    </source>
</evidence>
<dbReference type="GO" id="GO:0005829">
    <property type="term" value="C:cytosol"/>
    <property type="evidence" value="ECO:0007669"/>
    <property type="project" value="TreeGrafter"/>
</dbReference>
<dbReference type="HAMAP" id="MF_00456">
    <property type="entry name" value="ProB"/>
    <property type="match status" value="1"/>
</dbReference>
<feature type="binding site" evidence="8">
    <location>
        <position position="146"/>
    </location>
    <ligand>
        <name>substrate</name>
    </ligand>
</feature>
<dbReference type="InterPro" id="IPR001057">
    <property type="entry name" value="Glu/AcGlu_kinase"/>
</dbReference>